<comment type="subcellular location">
    <subcellularLocation>
        <location evidence="2">Cell membrane</location>
        <topology evidence="2">Multi-pass membrane protein</topology>
    </subcellularLocation>
</comment>
<keyword evidence="7" id="KW-0479">Metal-binding</keyword>
<evidence type="ECO:0000256" key="11">
    <source>
        <dbReference type="ARBA" id="ARBA00023049"/>
    </source>
</evidence>
<keyword evidence="8" id="KW-0378">Hydrolase</keyword>
<evidence type="ECO:0000256" key="3">
    <source>
        <dbReference type="ARBA" id="ARBA00007931"/>
    </source>
</evidence>
<feature type="domain" description="Peptidase M50" evidence="14">
    <location>
        <begin position="133"/>
        <end position="172"/>
    </location>
</feature>
<evidence type="ECO:0000256" key="10">
    <source>
        <dbReference type="ARBA" id="ARBA00022989"/>
    </source>
</evidence>
<dbReference type="PANTHER" id="PTHR35864:SF1">
    <property type="entry name" value="ZINC METALLOPROTEASE YWHC-RELATED"/>
    <property type="match status" value="1"/>
</dbReference>
<keyword evidence="12 13" id="KW-0472">Membrane</keyword>
<evidence type="ECO:0000256" key="4">
    <source>
        <dbReference type="ARBA" id="ARBA00022475"/>
    </source>
</evidence>
<evidence type="ECO:0000256" key="1">
    <source>
        <dbReference type="ARBA" id="ARBA00001947"/>
    </source>
</evidence>
<dbReference type="InterPro" id="IPR052348">
    <property type="entry name" value="Metallopeptidase_M50B"/>
</dbReference>
<keyword evidence="6 13" id="KW-0812">Transmembrane</keyword>
<dbReference type="PANTHER" id="PTHR35864">
    <property type="entry name" value="ZINC METALLOPROTEASE MJ0611-RELATED"/>
    <property type="match status" value="1"/>
</dbReference>
<dbReference type="AlphaFoldDB" id="A0A1G2KV68"/>
<evidence type="ECO:0000256" key="8">
    <source>
        <dbReference type="ARBA" id="ARBA00022801"/>
    </source>
</evidence>
<keyword evidence="11" id="KW-0482">Metalloprotease</keyword>
<evidence type="ECO:0000256" key="12">
    <source>
        <dbReference type="ARBA" id="ARBA00023136"/>
    </source>
</evidence>
<feature type="transmembrane region" description="Helical" evidence="13">
    <location>
        <begin position="138"/>
        <end position="157"/>
    </location>
</feature>
<keyword evidence="4" id="KW-1003">Cell membrane</keyword>
<dbReference type="EMBL" id="MHQL01000017">
    <property type="protein sequence ID" value="OHA03337.1"/>
    <property type="molecule type" value="Genomic_DNA"/>
</dbReference>
<keyword evidence="5" id="KW-0645">Protease</keyword>
<feature type="transmembrane region" description="Helical" evidence="13">
    <location>
        <begin position="98"/>
        <end position="118"/>
    </location>
</feature>
<keyword evidence="9" id="KW-0862">Zinc</keyword>
<comment type="caution">
    <text evidence="15">The sequence shown here is derived from an EMBL/GenBank/DDBJ whole genome shotgun (WGS) entry which is preliminary data.</text>
</comment>
<protein>
    <recommendedName>
        <fullName evidence="14">Peptidase M50 domain-containing protein</fullName>
    </recommendedName>
</protein>
<name>A0A1G2KV68_9BACT</name>
<evidence type="ECO:0000256" key="9">
    <source>
        <dbReference type="ARBA" id="ARBA00022833"/>
    </source>
</evidence>
<evidence type="ECO:0000313" key="16">
    <source>
        <dbReference type="Proteomes" id="UP000177811"/>
    </source>
</evidence>
<proteinExistence type="inferred from homology"/>
<comment type="similarity">
    <text evidence="3">Belongs to the peptidase M50B family.</text>
</comment>
<evidence type="ECO:0000256" key="6">
    <source>
        <dbReference type="ARBA" id="ARBA00022692"/>
    </source>
</evidence>
<evidence type="ECO:0000256" key="2">
    <source>
        <dbReference type="ARBA" id="ARBA00004651"/>
    </source>
</evidence>
<sequence length="216" mass="23889">MESASSFILQLAILIISVVVHEVSHGFAALALGDKTAKYAGRLTLNPIPHIDPFGSIILPLLLAIPLLFGQSTILLGWAKPVPYNPHNLRNPRWGPAFVGVAGPLANLCIAIVFGLAIRFGGVIPELVSGFAQSMLEVFSVIVIINLVLAVFNLVPIPPLDGSKVLFSALPYRYYGVQRFLEERSLILLLFFVFFLSRFLSPLVFILYYLIVRWTW</sequence>
<keyword evidence="10 13" id="KW-1133">Transmembrane helix</keyword>
<feature type="transmembrane region" description="Helical" evidence="13">
    <location>
        <begin position="186"/>
        <end position="211"/>
    </location>
</feature>
<dbReference type="GO" id="GO:0005886">
    <property type="term" value="C:plasma membrane"/>
    <property type="evidence" value="ECO:0007669"/>
    <property type="project" value="UniProtKB-SubCell"/>
</dbReference>
<evidence type="ECO:0000256" key="5">
    <source>
        <dbReference type="ARBA" id="ARBA00022670"/>
    </source>
</evidence>
<dbReference type="GO" id="GO:0008237">
    <property type="term" value="F:metallopeptidase activity"/>
    <property type="evidence" value="ECO:0007669"/>
    <property type="project" value="UniProtKB-KW"/>
</dbReference>
<dbReference type="Proteomes" id="UP000177811">
    <property type="component" value="Unassembled WGS sequence"/>
</dbReference>
<gene>
    <name evidence="15" type="ORF">A3C16_01420</name>
</gene>
<evidence type="ECO:0000313" key="15">
    <source>
        <dbReference type="EMBL" id="OHA03337.1"/>
    </source>
</evidence>
<dbReference type="GO" id="GO:0046872">
    <property type="term" value="F:metal ion binding"/>
    <property type="evidence" value="ECO:0007669"/>
    <property type="project" value="UniProtKB-KW"/>
</dbReference>
<dbReference type="Pfam" id="PF02163">
    <property type="entry name" value="Peptidase_M50"/>
    <property type="match status" value="1"/>
</dbReference>
<evidence type="ECO:0000256" key="7">
    <source>
        <dbReference type="ARBA" id="ARBA00022723"/>
    </source>
</evidence>
<organism evidence="15 16">
    <name type="scientific">Candidatus Sungbacteria bacterium RIFCSPHIGHO2_02_FULL_51_29</name>
    <dbReference type="NCBI Taxonomy" id="1802273"/>
    <lineage>
        <taxon>Bacteria</taxon>
        <taxon>Candidatus Sungiibacteriota</taxon>
    </lineage>
</organism>
<comment type="cofactor">
    <cofactor evidence="1">
        <name>Zn(2+)</name>
        <dbReference type="ChEBI" id="CHEBI:29105"/>
    </cofactor>
</comment>
<dbReference type="InterPro" id="IPR044537">
    <property type="entry name" value="Rip2-like"/>
</dbReference>
<reference evidence="15 16" key="1">
    <citation type="journal article" date="2016" name="Nat. Commun.">
        <title>Thousands of microbial genomes shed light on interconnected biogeochemical processes in an aquifer system.</title>
        <authorList>
            <person name="Anantharaman K."/>
            <person name="Brown C.T."/>
            <person name="Hug L.A."/>
            <person name="Sharon I."/>
            <person name="Castelle C.J."/>
            <person name="Probst A.J."/>
            <person name="Thomas B.C."/>
            <person name="Singh A."/>
            <person name="Wilkins M.J."/>
            <person name="Karaoz U."/>
            <person name="Brodie E.L."/>
            <person name="Williams K.H."/>
            <person name="Hubbard S.S."/>
            <person name="Banfield J.F."/>
        </authorList>
    </citation>
    <scope>NUCLEOTIDE SEQUENCE [LARGE SCALE GENOMIC DNA]</scope>
</reference>
<feature type="transmembrane region" description="Helical" evidence="13">
    <location>
        <begin position="57"/>
        <end position="78"/>
    </location>
</feature>
<dbReference type="GO" id="GO:0006508">
    <property type="term" value="P:proteolysis"/>
    <property type="evidence" value="ECO:0007669"/>
    <property type="project" value="UniProtKB-KW"/>
</dbReference>
<evidence type="ECO:0000259" key="14">
    <source>
        <dbReference type="Pfam" id="PF02163"/>
    </source>
</evidence>
<dbReference type="CDD" id="cd06158">
    <property type="entry name" value="S2P-M50_like_1"/>
    <property type="match status" value="1"/>
</dbReference>
<dbReference type="InterPro" id="IPR008915">
    <property type="entry name" value="Peptidase_M50"/>
</dbReference>
<evidence type="ECO:0000256" key="13">
    <source>
        <dbReference type="SAM" id="Phobius"/>
    </source>
</evidence>
<accession>A0A1G2KV68</accession>